<gene>
    <name evidence="1" type="ORF">N656DRAFT_57249</name>
</gene>
<dbReference type="RefSeq" id="XP_064675292.1">
    <property type="nucleotide sequence ID" value="XM_064810138.1"/>
</dbReference>
<evidence type="ECO:0000313" key="2">
    <source>
        <dbReference type="Proteomes" id="UP001302812"/>
    </source>
</evidence>
<organism evidence="1 2">
    <name type="scientific">Canariomyces notabilis</name>
    <dbReference type="NCBI Taxonomy" id="2074819"/>
    <lineage>
        <taxon>Eukaryota</taxon>
        <taxon>Fungi</taxon>
        <taxon>Dikarya</taxon>
        <taxon>Ascomycota</taxon>
        <taxon>Pezizomycotina</taxon>
        <taxon>Sordariomycetes</taxon>
        <taxon>Sordariomycetidae</taxon>
        <taxon>Sordariales</taxon>
        <taxon>Chaetomiaceae</taxon>
        <taxon>Canariomyces</taxon>
    </lineage>
</organism>
<reference evidence="1" key="1">
    <citation type="journal article" date="2023" name="Mol. Phylogenet. Evol.">
        <title>Genome-scale phylogeny and comparative genomics of the fungal order Sordariales.</title>
        <authorList>
            <person name="Hensen N."/>
            <person name="Bonometti L."/>
            <person name="Westerberg I."/>
            <person name="Brannstrom I.O."/>
            <person name="Guillou S."/>
            <person name="Cros-Aarteil S."/>
            <person name="Calhoun S."/>
            <person name="Haridas S."/>
            <person name="Kuo A."/>
            <person name="Mondo S."/>
            <person name="Pangilinan J."/>
            <person name="Riley R."/>
            <person name="LaButti K."/>
            <person name="Andreopoulos B."/>
            <person name="Lipzen A."/>
            <person name="Chen C."/>
            <person name="Yan M."/>
            <person name="Daum C."/>
            <person name="Ng V."/>
            <person name="Clum A."/>
            <person name="Steindorff A."/>
            <person name="Ohm R.A."/>
            <person name="Martin F."/>
            <person name="Silar P."/>
            <person name="Natvig D.O."/>
            <person name="Lalanne C."/>
            <person name="Gautier V."/>
            <person name="Ament-Velasquez S.L."/>
            <person name="Kruys A."/>
            <person name="Hutchinson M.I."/>
            <person name="Powell A.J."/>
            <person name="Barry K."/>
            <person name="Miller A.N."/>
            <person name="Grigoriev I.V."/>
            <person name="Debuchy R."/>
            <person name="Gladieux P."/>
            <person name="Hiltunen Thoren M."/>
            <person name="Johannesson H."/>
        </authorList>
    </citation>
    <scope>NUCLEOTIDE SEQUENCE</scope>
    <source>
        <strain evidence="1">CBS 508.74</strain>
    </source>
</reference>
<accession>A0AAN6TNF0</accession>
<dbReference type="AlphaFoldDB" id="A0AAN6TNF0"/>
<proteinExistence type="predicted"/>
<protein>
    <submittedName>
        <fullName evidence="1">Uncharacterized protein</fullName>
    </submittedName>
</protein>
<comment type="caution">
    <text evidence="1">The sequence shown here is derived from an EMBL/GenBank/DDBJ whole genome shotgun (WGS) entry which is preliminary data.</text>
</comment>
<name>A0AAN6TNF0_9PEZI</name>
<dbReference type="EMBL" id="MU853332">
    <property type="protein sequence ID" value="KAK4117722.1"/>
    <property type="molecule type" value="Genomic_DNA"/>
</dbReference>
<evidence type="ECO:0000313" key="1">
    <source>
        <dbReference type="EMBL" id="KAK4117722.1"/>
    </source>
</evidence>
<dbReference type="Proteomes" id="UP001302812">
    <property type="component" value="Unassembled WGS sequence"/>
</dbReference>
<dbReference type="GeneID" id="89934263"/>
<sequence length="234" mass="26517">MEWAAYVVSKASTFPKDLLWILGTYPTQPGTRLRGKLGDGMTEDHCRLAYLVYRVTDADHCVLSNAMQARCKIQDSRSVGTWRGRSILLKADGCRQRQSKTDSGQERSVWLLKVSTARPSERLPPPIWPFNIITLSSQLWRIHSCSGPVPVQHVVLVGCMRQHRVPHDADTHVLGRYDFVDVAFRCHSISGHFRQSVLMFFLECANTGVTRDTIASDEQHQPTEVLQCGTYYMP</sequence>
<reference evidence="1" key="2">
    <citation type="submission" date="2023-05" db="EMBL/GenBank/DDBJ databases">
        <authorList>
            <consortium name="Lawrence Berkeley National Laboratory"/>
            <person name="Steindorff A."/>
            <person name="Hensen N."/>
            <person name="Bonometti L."/>
            <person name="Westerberg I."/>
            <person name="Brannstrom I.O."/>
            <person name="Guillou S."/>
            <person name="Cros-Aarteil S."/>
            <person name="Calhoun S."/>
            <person name="Haridas S."/>
            <person name="Kuo A."/>
            <person name="Mondo S."/>
            <person name="Pangilinan J."/>
            <person name="Riley R."/>
            <person name="Labutti K."/>
            <person name="Andreopoulos B."/>
            <person name="Lipzen A."/>
            <person name="Chen C."/>
            <person name="Yanf M."/>
            <person name="Daum C."/>
            <person name="Ng V."/>
            <person name="Clum A."/>
            <person name="Ohm R."/>
            <person name="Martin F."/>
            <person name="Silar P."/>
            <person name="Natvig D."/>
            <person name="Lalanne C."/>
            <person name="Gautier V."/>
            <person name="Ament-Velasquez S.L."/>
            <person name="Kruys A."/>
            <person name="Hutchinson M.I."/>
            <person name="Powell A.J."/>
            <person name="Barry K."/>
            <person name="Miller A.N."/>
            <person name="Grigoriev I.V."/>
            <person name="Debuchy R."/>
            <person name="Gladieux P."/>
            <person name="Thoren M.H."/>
            <person name="Johannesson H."/>
        </authorList>
    </citation>
    <scope>NUCLEOTIDE SEQUENCE</scope>
    <source>
        <strain evidence="1">CBS 508.74</strain>
    </source>
</reference>
<keyword evidence="2" id="KW-1185">Reference proteome</keyword>